<dbReference type="RefSeq" id="WP_147662017.1">
    <property type="nucleotide sequence ID" value="NZ_CP042905.2"/>
</dbReference>
<proteinExistence type="inferred from homology"/>
<keyword evidence="3" id="KW-1185">Reference proteome</keyword>
<comment type="similarity">
    <text evidence="1">Belongs to the UPF0047 family.</text>
</comment>
<sequence>MVSDLKQFSMKTEVDQIANITKFVQKAADESLIKDGTVTIFLPGSTGGITTLEYEPGLVKKDVPKILQKLIPKGPDYAHHQTWHDHNGHSHLRSFFIKPSLTVPIQEGKLLLGTWQQIIFCEFDEKSRNRTIYCQFVG</sequence>
<reference evidence="2 3" key="2">
    <citation type="journal article" date="2024" name="Int. J. Syst. Evol. Microbiol.">
        <title>Promethearchaeum syntrophicum gen. nov., sp. nov., an anaerobic, obligately syntrophic archaeon, the first isolate of the lineage 'Asgard' archaea, and proposal of the new archaeal phylum Promethearchaeota phyl. nov. and kingdom Promethearchaeati regn. nov.</title>
        <authorList>
            <person name="Imachi H."/>
            <person name="Nobu M.K."/>
            <person name="Kato S."/>
            <person name="Takaki Y."/>
            <person name="Miyazaki M."/>
            <person name="Miyata M."/>
            <person name="Ogawara M."/>
            <person name="Saito Y."/>
            <person name="Sakai S."/>
            <person name="Tahara Y.O."/>
            <person name="Takano Y."/>
            <person name="Tasumi E."/>
            <person name="Uematsu K."/>
            <person name="Yoshimura T."/>
            <person name="Itoh T."/>
            <person name="Ohkuma M."/>
            <person name="Takai K."/>
        </authorList>
    </citation>
    <scope>NUCLEOTIDE SEQUENCE [LARGE SCALE GENOMIC DNA]</scope>
    <source>
        <strain evidence="2 3">MK-D1</strain>
    </source>
</reference>
<dbReference type="GeneID" id="41328914"/>
<dbReference type="NCBIfam" id="TIGR00149">
    <property type="entry name" value="TIGR00149_YjbQ"/>
    <property type="match status" value="1"/>
</dbReference>
<evidence type="ECO:0000313" key="3">
    <source>
        <dbReference type="Proteomes" id="UP000321408"/>
    </source>
</evidence>
<dbReference type="PROSITE" id="PS01314">
    <property type="entry name" value="UPF0047"/>
    <property type="match status" value="1"/>
</dbReference>
<dbReference type="PANTHER" id="PTHR30615">
    <property type="entry name" value="UNCHARACTERIZED PROTEIN YJBQ-RELATED"/>
    <property type="match status" value="1"/>
</dbReference>
<dbReference type="PANTHER" id="PTHR30615:SF8">
    <property type="entry name" value="UPF0047 PROTEIN C4A8.02C"/>
    <property type="match status" value="1"/>
</dbReference>
<accession>A0A5B9D7S8</accession>
<evidence type="ECO:0000256" key="1">
    <source>
        <dbReference type="ARBA" id="ARBA00005534"/>
    </source>
</evidence>
<dbReference type="InterPro" id="IPR035917">
    <property type="entry name" value="YjbQ-like_sf"/>
</dbReference>
<dbReference type="AlphaFoldDB" id="A0A5B9D7S8"/>
<gene>
    <name evidence="2" type="ORF">DSAG12_00916</name>
</gene>
<dbReference type="Proteomes" id="UP000321408">
    <property type="component" value="Chromosome"/>
</dbReference>
<evidence type="ECO:0000313" key="2">
    <source>
        <dbReference type="EMBL" id="QEE15093.1"/>
    </source>
</evidence>
<protein>
    <submittedName>
        <fullName evidence="2">Secondary thiamine-phosphate synthase enzyme YjbQ</fullName>
    </submittedName>
</protein>
<reference evidence="2 3" key="1">
    <citation type="journal article" date="2020" name="Nature">
        <title>Isolation of an archaeon at the prokaryote-eukaryote interface.</title>
        <authorList>
            <person name="Imachi H."/>
            <person name="Nobu M.K."/>
            <person name="Nakahara N."/>
            <person name="Morono Y."/>
            <person name="Ogawara M."/>
            <person name="Takaki Y."/>
            <person name="Takano Y."/>
            <person name="Uematsu K."/>
            <person name="Ikuta T."/>
            <person name="Ito M."/>
            <person name="Matsui Y."/>
            <person name="Miyazaki M."/>
            <person name="Murata K."/>
            <person name="Saito Y."/>
            <person name="Sakai S."/>
            <person name="Song C."/>
            <person name="Tasumi E."/>
            <person name="Yamanaka Y."/>
            <person name="Yamaguchi T."/>
            <person name="Kamagata Y."/>
            <person name="Tamaki H."/>
            <person name="Takai K."/>
        </authorList>
    </citation>
    <scope>NUCLEOTIDE SEQUENCE [LARGE SCALE GENOMIC DNA]</scope>
    <source>
        <strain evidence="2 3">MK-D1</strain>
    </source>
</reference>
<dbReference type="Pfam" id="PF01894">
    <property type="entry name" value="YjbQ"/>
    <property type="match status" value="1"/>
</dbReference>
<dbReference type="Gene3D" id="2.60.120.460">
    <property type="entry name" value="YjbQ-like"/>
    <property type="match status" value="1"/>
</dbReference>
<dbReference type="EMBL" id="CP042905">
    <property type="protein sequence ID" value="QEE15093.1"/>
    <property type="molecule type" value="Genomic_DNA"/>
</dbReference>
<dbReference type="SUPFAM" id="SSF111038">
    <property type="entry name" value="YjbQ-like"/>
    <property type="match status" value="1"/>
</dbReference>
<name>A0A5B9D7S8_9ARCH</name>
<dbReference type="KEGG" id="psyt:DSAG12_00916"/>
<dbReference type="PIRSF" id="PIRSF004681">
    <property type="entry name" value="UCP004681"/>
    <property type="match status" value="1"/>
</dbReference>
<dbReference type="InterPro" id="IPR001602">
    <property type="entry name" value="UPF0047_YjbQ-like"/>
</dbReference>
<organism evidence="2 3">
    <name type="scientific">Promethearchaeum syntrophicum</name>
    <dbReference type="NCBI Taxonomy" id="2594042"/>
    <lineage>
        <taxon>Archaea</taxon>
        <taxon>Promethearchaeati</taxon>
        <taxon>Promethearchaeota</taxon>
        <taxon>Promethearchaeia</taxon>
        <taxon>Promethearchaeales</taxon>
        <taxon>Promethearchaeaceae</taxon>
        <taxon>Promethearchaeum</taxon>
    </lineage>
</organism>
<dbReference type="OrthoDB" id="6663at2157"/>